<dbReference type="SMART" id="SM00082">
    <property type="entry name" value="LRRCT"/>
    <property type="match status" value="2"/>
</dbReference>
<evidence type="ECO:0000256" key="8">
    <source>
        <dbReference type="ARBA" id="ARBA00022902"/>
    </source>
</evidence>
<dbReference type="Pfam" id="PF00054">
    <property type="entry name" value="Laminin_G_1"/>
    <property type="match status" value="1"/>
</dbReference>
<feature type="disulfide bond" evidence="11">
    <location>
        <begin position="596"/>
        <end position="605"/>
    </location>
</feature>
<dbReference type="FunFam" id="2.10.25.10:FF:000012">
    <property type="entry name" value="Delta-like protein"/>
    <property type="match status" value="1"/>
</dbReference>
<dbReference type="Pfam" id="PF01463">
    <property type="entry name" value="LRRCT"/>
    <property type="match status" value="2"/>
</dbReference>
<dbReference type="EMBL" id="JAODUO010000347">
    <property type="protein sequence ID" value="KAK2182585.1"/>
    <property type="molecule type" value="Genomic_DNA"/>
</dbReference>
<dbReference type="InterPro" id="IPR001611">
    <property type="entry name" value="Leu-rich_rpt"/>
</dbReference>
<dbReference type="InterPro" id="IPR009030">
    <property type="entry name" value="Growth_fac_rcpt_cys_sf"/>
</dbReference>
<dbReference type="GO" id="GO:0007411">
    <property type="term" value="P:axon guidance"/>
    <property type="evidence" value="ECO:0007669"/>
    <property type="project" value="TreeGrafter"/>
</dbReference>
<comment type="subcellular location">
    <subcellularLocation>
        <location evidence="1">Secreted</location>
    </subcellularLocation>
</comment>
<keyword evidence="16" id="KW-1185">Reference proteome</keyword>
<keyword evidence="8" id="KW-0524">Neurogenesis</keyword>
<dbReference type="Proteomes" id="UP001209878">
    <property type="component" value="Unassembled WGS sequence"/>
</dbReference>
<dbReference type="PROSITE" id="PS51450">
    <property type="entry name" value="LRR"/>
    <property type="match status" value="2"/>
</dbReference>
<dbReference type="InterPro" id="IPR018097">
    <property type="entry name" value="EGF_Ca-bd_CS"/>
</dbReference>
<dbReference type="PROSITE" id="PS01187">
    <property type="entry name" value="EGF_CA"/>
    <property type="match status" value="2"/>
</dbReference>
<evidence type="ECO:0000256" key="10">
    <source>
        <dbReference type="ARBA" id="ARBA00023180"/>
    </source>
</evidence>
<dbReference type="Pfam" id="PF13855">
    <property type="entry name" value="LRR_8"/>
    <property type="match status" value="2"/>
</dbReference>
<dbReference type="SMART" id="SM00179">
    <property type="entry name" value="EGF_CA"/>
    <property type="match status" value="7"/>
</dbReference>
<keyword evidence="4 11" id="KW-0245">EGF-like domain</keyword>
<feature type="disulfide bond" evidence="11">
    <location>
        <begin position="432"/>
        <end position="441"/>
    </location>
</feature>
<keyword evidence="3" id="KW-0964">Secreted</keyword>
<dbReference type="PROSITE" id="PS00022">
    <property type="entry name" value="EGF_1"/>
    <property type="match status" value="7"/>
</dbReference>
<protein>
    <recommendedName>
        <fullName evidence="17">Protein slit</fullName>
    </recommendedName>
</protein>
<feature type="domain" description="EGF-like" evidence="14">
    <location>
        <begin position="444"/>
        <end position="480"/>
    </location>
</feature>
<evidence type="ECO:0000259" key="13">
    <source>
        <dbReference type="PROSITE" id="PS50025"/>
    </source>
</evidence>
<dbReference type="SMART" id="SM00041">
    <property type="entry name" value="CT"/>
    <property type="match status" value="1"/>
</dbReference>
<evidence type="ECO:0000256" key="7">
    <source>
        <dbReference type="ARBA" id="ARBA00022737"/>
    </source>
</evidence>
<dbReference type="InterPro" id="IPR001881">
    <property type="entry name" value="EGF-like_Ca-bd_dom"/>
</dbReference>
<dbReference type="InterPro" id="IPR003591">
    <property type="entry name" value="Leu-rich_rpt_typical-subtyp"/>
</dbReference>
<dbReference type="CDD" id="cd00054">
    <property type="entry name" value="EGF_CA"/>
    <property type="match status" value="5"/>
</dbReference>
<keyword evidence="6" id="KW-0732">Signal</keyword>
<keyword evidence="5" id="KW-0433">Leucine-rich repeat</keyword>
<keyword evidence="9 11" id="KW-1015">Disulfide bond</keyword>
<dbReference type="FunFam" id="2.10.25.10:FF:000063">
    <property type="entry name" value="Slit guidance ligand 2"/>
    <property type="match status" value="1"/>
</dbReference>
<dbReference type="FunFam" id="2.10.25.10:FF:000004">
    <property type="entry name" value="Neurogenic locus notch 1"/>
    <property type="match status" value="1"/>
</dbReference>
<feature type="disulfide bond" evidence="11">
    <location>
        <begin position="799"/>
        <end position="809"/>
    </location>
</feature>
<dbReference type="SUPFAM" id="SSF57184">
    <property type="entry name" value="Growth factor receptor domain"/>
    <property type="match status" value="1"/>
</dbReference>
<evidence type="ECO:0000256" key="5">
    <source>
        <dbReference type="ARBA" id="ARBA00022614"/>
    </source>
</evidence>
<evidence type="ECO:0000313" key="15">
    <source>
        <dbReference type="EMBL" id="KAK2182585.1"/>
    </source>
</evidence>
<sequence>MIESRAFEGAALLADLQLSENQLTAINAGMFYGLKNLRTLSIRSNKITCISNTTFLDLENIQQLSMYDNQIHCIQPGSFDRLKYLTTLNLLSNPFNCNCRLGWLSSWLQRRNIVTGNPRCATPNLLRNALIQDLKSTDFSCEEANEVGCHQGPPPCCSSDSLAHENRCDPRAYCPPKCKCTGTVVRCSHQELPTLPLDVALDTTELYLDSNDIVELPRELQRLTKVTRIDLSNNKVTYLADYAFANLTKLHTLILSYNKLQCIQEHTFDGLSELKVLSLHGNDLSSIPYGSFKGLPALTHLALGNNPLYCDCSLKWLVDWIKDGYKEPGIASCTGPPGMENKLLLTTPSTSFQCYEKADTSVLAKCNVCYTYPCKNGGKCTHLGFKRYKCACPHQYHGVNCEYEIDACFGNPCNNGGTCQVIDKYGRFSCQCPAGFEGDRCETNIDDCLGHHCKNNATCVDLIDQYSCTCQPAFTGAHCETKVQFCKSYNPCENEARCIDLDTDYKCHCRPGFSGKNCSTNIDECAAHICQNGAGCKDGINSYKCVCRYGYTGRYCEIAPFALPHYPQASVCEHHDCQNGAVCYQHNSTVDYVCRCPPGFGGKKCEKLISISFQPDAYVSLTSLDTSTHCNVTIVMSTKSSQGVILYQGFDQHIAVEIFRGRVRVSFDIGNYPVSTMFSYTTVNDGALHTLELLMNGKNLTMRIDGGTGRTIVNEGEKKKLESSEPLHLGGVPPTVKDSAFKKWHIRNTQSFKGCFQQVFVNGRPTDFSATTVQFKVVPGCEQHQVRGDNPYFHDRHPCSSHPCKYGRCHTLGETDYKCKCRRGFSGPNCEIAPTCNRVEFRKVYVDPTSGCKTRKKVKHRRCEGSCGSNYCCVAKKIKTRRVRLFCSDGRNFMTRMPIIRKCRCQSCDMPTE</sequence>
<evidence type="ECO:0000259" key="12">
    <source>
        <dbReference type="PROSITE" id="PS01225"/>
    </source>
</evidence>
<dbReference type="AlphaFoldDB" id="A0AAD9L4B4"/>
<dbReference type="InterPro" id="IPR051355">
    <property type="entry name" value="Notch/Slit_guidance"/>
</dbReference>
<dbReference type="SMART" id="SM00369">
    <property type="entry name" value="LRR_TYP"/>
    <property type="match status" value="6"/>
</dbReference>
<reference evidence="15" key="1">
    <citation type="journal article" date="2023" name="Mol. Biol. Evol.">
        <title>Third-Generation Sequencing Reveals the Adaptive Role of the Epigenome in Three Deep-Sea Polychaetes.</title>
        <authorList>
            <person name="Perez M."/>
            <person name="Aroh O."/>
            <person name="Sun Y."/>
            <person name="Lan Y."/>
            <person name="Juniper S.K."/>
            <person name="Young C.R."/>
            <person name="Angers B."/>
            <person name="Qian P.Y."/>
        </authorList>
    </citation>
    <scope>NUCLEOTIDE SEQUENCE</scope>
    <source>
        <strain evidence="15">R07B-5</strain>
    </source>
</reference>
<dbReference type="GO" id="GO:0008201">
    <property type="term" value="F:heparin binding"/>
    <property type="evidence" value="ECO:0007669"/>
    <property type="project" value="TreeGrafter"/>
</dbReference>
<feature type="domain" description="EGF-like" evidence="14">
    <location>
        <begin position="404"/>
        <end position="442"/>
    </location>
</feature>
<dbReference type="FunFam" id="2.10.25.10:FF:000053">
    <property type="entry name" value="Slit guidance ligand 2"/>
    <property type="match status" value="1"/>
</dbReference>
<keyword evidence="10" id="KW-0325">Glycoprotein</keyword>
<comment type="caution">
    <text evidence="11">Lacks conserved residue(s) required for the propagation of feature annotation.</text>
</comment>
<evidence type="ECO:0000256" key="6">
    <source>
        <dbReference type="ARBA" id="ARBA00022729"/>
    </source>
</evidence>
<evidence type="ECO:0000256" key="11">
    <source>
        <dbReference type="PROSITE-ProRule" id="PRU00076"/>
    </source>
</evidence>
<evidence type="ECO:0000256" key="9">
    <source>
        <dbReference type="ARBA" id="ARBA00023157"/>
    </source>
</evidence>
<dbReference type="PROSITE" id="PS01185">
    <property type="entry name" value="CTCK_1"/>
    <property type="match status" value="1"/>
</dbReference>
<comment type="caution">
    <text evidence="15">The sequence shown here is derived from an EMBL/GenBank/DDBJ whole genome shotgun (WGS) entry which is preliminary data.</text>
</comment>
<feature type="disulfide bond" evidence="11">
    <location>
        <begin position="509"/>
        <end position="518"/>
    </location>
</feature>
<dbReference type="SUPFAM" id="SSF52058">
    <property type="entry name" value="L domain-like"/>
    <property type="match status" value="1"/>
</dbReference>
<organism evidence="15 16">
    <name type="scientific">Ridgeia piscesae</name>
    <name type="common">Tubeworm</name>
    <dbReference type="NCBI Taxonomy" id="27915"/>
    <lineage>
        <taxon>Eukaryota</taxon>
        <taxon>Metazoa</taxon>
        <taxon>Spiralia</taxon>
        <taxon>Lophotrochozoa</taxon>
        <taxon>Annelida</taxon>
        <taxon>Polychaeta</taxon>
        <taxon>Sedentaria</taxon>
        <taxon>Canalipalpata</taxon>
        <taxon>Sabellida</taxon>
        <taxon>Siboglinidae</taxon>
        <taxon>Ridgeia</taxon>
    </lineage>
</organism>
<dbReference type="InterPro" id="IPR006207">
    <property type="entry name" value="Cys_knot_C"/>
</dbReference>
<feature type="domain" description="EGF-like" evidence="14">
    <location>
        <begin position="568"/>
        <end position="606"/>
    </location>
</feature>
<dbReference type="PROSITE" id="PS01225">
    <property type="entry name" value="CTCK_2"/>
    <property type="match status" value="1"/>
</dbReference>
<keyword evidence="7" id="KW-0677">Repeat</keyword>
<dbReference type="Gene3D" id="2.60.120.200">
    <property type="match status" value="1"/>
</dbReference>
<dbReference type="PANTHER" id="PTHR45836">
    <property type="entry name" value="SLIT HOMOLOG"/>
    <property type="match status" value="1"/>
</dbReference>
<feature type="domain" description="EGF-like" evidence="14">
    <location>
        <begin position="521"/>
        <end position="557"/>
    </location>
</feature>
<dbReference type="Gene3D" id="2.10.25.10">
    <property type="entry name" value="Laminin"/>
    <property type="match status" value="7"/>
</dbReference>
<proteinExistence type="predicted"/>
<dbReference type="Pfam" id="PF12661">
    <property type="entry name" value="hEGF"/>
    <property type="match status" value="3"/>
</dbReference>
<dbReference type="SMART" id="SM00181">
    <property type="entry name" value="EGF"/>
    <property type="match status" value="7"/>
</dbReference>
<dbReference type="PROSITE" id="PS50026">
    <property type="entry name" value="EGF_3"/>
    <property type="match status" value="7"/>
</dbReference>
<dbReference type="SUPFAM" id="SSF49899">
    <property type="entry name" value="Concanavalin A-like lectins/glucanases"/>
    <property type="match status" value="1"/>
</dbReference>
<name>A0AAD9L4B4_RIDPI</name>
<evidence type="ECO:0000313" key="16">
    <source>
        <dbReference type="Proteomes" id="UP001209878"/>
    </source>
</evidence>
<dbReference type="FunFam" id="3.80.10.10:FF:000002">
    <property type="entry name" value="Slit guidance ligand 2"/>
    <property type="match status" value="1"/>
</dbReference>
<dbReference type="Pfam" id="PF00008">
    <property type="entry name" value="EGF"/>
    <property type="match status" value="3"/>
</dbReference>
<dbReference type="GO" id="GO:0005576">
    <property type="term" value="C:extracellular region"/>
    <property type="evidence" value="ECO:0007669"/>
    <property type="project" value="UniProtKB-SubCell"/>
</dbReference>
<evidence type="ECO:0000256" key="2">
    <source>
        <dbReference type="ARBA" id="ARBA00022473"/>
    </source>
</evidence>
<dbReference type="SMART" id="SM00282">
    <property type="entry name" value="LamG"/>
    <property type="match status" value="1"/>
</dbReference>
<dbReference type="InterPro" id="IPR000742">
    <property type="entry name" value="EGF"/>
</dbReference>
<dbReference type="SUPFAM" id="SSF57196">
    <property type="entry name" value="EGF/Laminin"/>
    <property type="match status" value="3"/>
</dbReference>
<evidence type="ECO:0008006" key="17">
    <source>
        <dbReference type="Google" id="ProtNLM"/>
    </source>
</evidence>
<dbReference type="InterPro" id="IPR001791">
    <property type="entry name" value="Laminin_G"/>
</dbReference>
<dbReference type="InterPro" id="IPR013032">
    <property type="entry name" value="EGF-like_CS"/>
</dbReference>
<dbReference type="GO" id="GO:0048495">
    <property type="term" value="F:Roundabout binding"/>
    <property type="evidence" value="ECO:0007669"/>
    <property type="project" value="TreeGrafter"/>
</dbReference>
<feature type="disulfide bond" evidence="11">
    <location>
        <begin position="577"/>
        <end position="594"/>
    </location>
</feature>
<feature type="disulfide bond" evidence="11">
    <location>
        <begin position="413"/>
        <end position="430"/>
    </location>
</feature>
<dbReference type="PANTHER" id="PTHR45836:SF4">
    <property type="entry name" value="PROTEIN SLIT"/>
    <property type="match status" value="1"/>
</dbReference>
<keyword evidence="2" id="KW-0217">Developmental protein</keyword>
<dbReference type="GO" id="GO:0005509">
    <property type="term" value="F:calcium ion binding"/>
    <property type="evidence" value="ECO:0007669"/>
    <property type="project" value="InterPro"/>
</dbReference>
<dbReference type="InterPro" id="IPR000152">
    <property type="entry name" value="EGF-type_Asp/Asn_hydroxyl_site"/>
</dbReference>
<dbReference type="FunFam" id="3.80.10.10:FF:000004">
    <property type="entry name" value="Slit guidance ligand 2"/>
    <property type="match status" value="1"/>
</dbReference>
<accession>A0AAD9L4B4</accession>
<feature type="disulfide bond" evidence="11">
    <location>
        <begin position="821"/>
        <end position="830"/>
    </location>
</feature>
<feature type="disulfide bond" evidence="11">
    <location>
        <begin position="547"/>
        <end position="556"/>
    </location>
</feature>
<dbReference type="SMART" id="SM00365">
    <property type="entry name" value="LRR_SD22"/>
    <property type="match status" value="4"/>
</dbReference>
<dbReference type="InterPro" id="IPR000483">
    <property type="entry name" value="Cys-rich_flank_reg_C"/>
</dbReference>
<feature type="domain" description="Laminin G" evidence="13">
    <location>
        <begin position="608"/>
        <end position="781"/>
    </location>
</feature>
<dbReference type="InterPro" id="IPR032675">
    <property type="entry name" value="LRR_dom_sf"/>
</dbReference>
<dbReference type="FunFam" id="2.10.25.10:FF:000054">
    <property type="entry name" value="Slit guidance ligand 2"/>
    <property type="match status" value="1"/>
</dbReference>
<dbReference type="InterPro" id="IPR013320">
    <property type="entry name" value="ConA-like_dom_sf"/>
</dbReference>
<feature type="domain" description="EGF-like" evidence="14">
    <location>
        <begin position="795"/>
        <end position="831"/>
    </location>
</feature>
<feature type="disulfide bond" evidence="11">
    <location>
        <begin position="470"/>
        <end position="479"/>
    </location>
</feature>
<dbReference type="PROSITE" id="PS00010">
    <property type="entry name" value="ASX_HYDROXYL"/>
    <property type="match status" value="3"/>
</dbReference>
<dbReference type="PROSITE" id="PS50025">
    <property type="entry name" value="LAM_G_DOMAIN"/>
    <property type="match status" value="1"/>
</dbReference>
<dbReference type="CDD" id="cd00110">
    <property type="entry name" value="LamG"/>
    <property type="match status" value="1"/>
</dbReference>
<dbReference type="FunFam" id="2.10.25.10:FF:000142">
    <property type="entry name" value="Crumbs cell polarity complex component 2"/>
    <property type="match status" value="1"/>
</dbReference>
<feature type="disulfide bond" evidence="11">
    <location>
        <begin position="392"/>
        <end position="401"/>
    </location>
</feature>
<dbReference type="PROSITE" id="PS01186">
    <property type="entry name" value="EGF_2"/>
    <property type="match status" value="5"/>
</dbReference>
<gene>
    <name evidence="15" type="ORF">NP493_346g01014</name>
</gene>
<evidence type="ECO:0000256" key="1">
    <source>
        <dbReference type="ARBA" id="ARBA00004613"/>
    </source>
</evidence>
<feature type="domain" description="EGF-like" evidence="14">
    <location>
        <begin position="482"/>
        <end position="519"/>
    </location>
</feature>
<feature type="domain" description="CTCK" evidence="12">
    <location>
        <begin position="836"/>
        <end position="909"/>
    </location>
</feature>
<feature type="domain" description="EGF-like" evidence="14">
    <location>
        <begin position="367"/>
        <end position="402"/>
    </location>
</feature>
<dbReference type="InterPro" id="IPR000372">
    <property type="entry name" value="LRRNT"/>
</dbReference>
<evidence type="ECO:0000256" key="3">
    <source>
        <dbReference type="ARBA" id="ARBA00022525"/>
    </source>
</evidence>
<dbReference type="Gene3D" id="3.80.10.10">
    <property type="entry name" value="Ribonuclease Inhibitor"/>
    <property type="match status" value="2"/>
</dbReference>
<dbReference type="SMART" id="SM00013">
    <property type="entry name" value="LRRNT"/>
    <property type="match status" value="1"/>
</dbReference>
<evidence type="ECO:0000256" key="4">
    <source>
        <dbReference type="ARBA" id="ARBA00022536"/>
    </source>
</evidence>
<evidence type="ECO:0000259" key="14">
    <source>
        <dbReference type="PROSITE" id="PS50026"/>
    </source>
</evidence>